<dbReference type="Proteomes" id="UP000054821">
    <property type="component" value="Unassembled WGS sequence"/>
</dbReference>
<comment type="caution">
    <text evidence="1">The sequence shown here is derived from an EMBL/GenBank/DDBJ whole genome shotgun (WGS) entry which is preliminary data.</text>
</comment>
<gene>
    <name evidence="1" type="ORF">TGAM01_v200038</name>
</gene>
<evidence type="ECO:0000313" key="1">
    <source>
        <dbReference type="EMBL" id="PON30618.1"/>
    </source>
</evidence>
<evidence type="ECO:0000313" key="2">
    <source>
        <dbReference type="Proteomes" id="UP000054821"/>
    </source>
</evidence>
<organism evidence="1 2">
    <name type="scientific">Trichoderma gamsii</name>
    <dbReference type="NCBI Taxonomy" id="398673"/>
    <lineage>
        <taxon>Eukaryota</taxon>
        <taxon>Fungi</taxon>
        <taxon>Dikarya</taxon>
        <taxon>Ascomycota</taxon>
        <taxon>Pezizomycotina</taxon>
        <taxon>Sordariomycetes</taxon>
        <taxon>Hypocreomycetidae</taxon>
        <taxon>Hypocreales</taxon>
        <taxon>Hypocreaceae</taxon>
        <taxon>Trichoderma</taxon>
    </lineage>
</organism>
<name>A0A2P5A246_9HYPO</name>
<keyword evidence="2" id="KW-1185">Reference proteome</keyword>
<dbReference type="EMBL" id="JPDN02000001">
    <property type="protein sequence ID" value="PON30618.1"/>
    <property type="molecule type" value="Genomic_DNA"/>
</dbReference>
<reference evidence="1 2" key="1">
    <citation type="journal article" date="2016" name="Genome Announc.">
        <title>Draft Whole-Genome Sequence of Trichoderma gamsii T6085, a Promising Biocontrol Agent of Fusarium Head Blight on Wheat.</title>
        <authorList>
            <person name="Baroncelli R."/>
            <person name="Zapparata A."/>
            <person name="Piaggeschi G."/>
            <person name="Sarrocco S."/>
            <person name="Vannacci G."/>
        </authorList>
    </citation>
    <scope>NUCLEOTIDE SEQUENCE [LARGE SCALE GENOMIC DNA]</scope>
    <source>
        <strain evidence="1 2">T6085</strain>
    </source>
</reference>
<dbReference type="AlphaFoldDB" id="A0A2P5A246"/>
<accession>A0A2P5A246</accession>
<sequence>MGRWSAYLPARLSEHWTPSDQTSVYLFVPLFLLTSCFGTAASSLAQRSHLSVALARLLVVLGTGSSPVISTRSITNVVASQPGAALAQRRGAANRWKPAGGAARCCWATLRSGYLMVLGRALVDALSMPCRGPALGAAPPFSSAAQRYKHHLLAAERQAIAASTSPRMCL</sequence>
<proteinExistence type="predicted"/>
<dbReference type="GeneID" id="29984771"/>
<dbReference type="RefSeq" id="XP_018662228.1">
    <property type="nucleotide sequence ID" value="XM_018804688.1"/>
</dbReference>
<protein>
    <submittedName>
        <fullName evidence="1">Uncharacterized protein</fullName>
    </submittedName>
</protein>